<dbReference type="RefSeq" id="WP_339960284.1">
    <property type="nucleotide sequence ID" value="NZ_JAWMWH010000001.1"/>
</dbReference>
<proteinExistence type="predicted"/>
<sequence length="173" mass="19560">MDAATTLINLLTRLNASNYSIDAKAYQQALAFIKANLNHLADRKNMAGHLSASAYAFQDDRIWFIKHPYLHTILLPAGHVEPGEMPLQTAQREYREETGFATHMIDDGLSGLRDVNIIKIPANPIKNEGAHIHVDLRFELKISDQIRQAAELPNFLIGRTEAPGEFHKYFDMH</sequence>
<dbReference type="Pfam" id="PF00293">
    <property type="entry name" value="NUDIX"/>
    <property type="match status" value="1"/>
</dbReference>
<dbReference type="EMBL" id="JAWMWH010000001">
    <property type="protein sequence ID" value="MEJ6400475.1"/>
    <property type="molecule type" value="Genomic_DNA"/>
</dbReference>
<evidence type="ECO:0000313" key="2">
    <source>
        <dbReference type="EMBL" id="MEJ6400475.1"/>
    </source>
</evidence>
<evidence type="ECO:0000313" key="3">
    <source>
        <dbReference type="Proteomes" id="UP001370590"/>
    </source>
</evidence>
<dbReference type="PROSITE" id="PS51462">
    <property type="entry name" value="NUDIX"/>
    <property type="match status" value="1"/>
</dbReference>
<reference evidence="2 3" key="1">
    <citation type="submission" date="2023-10" db="EMBL/GenBank/DDBJ databases">
        <title>Nicoliella lavandulae sp. nov. isolated from Lavandula angustifolia flowers.</title>
        <authorList>
            <person name="Alcantara C."/>
            <person name="Zuniga M."/>
            <person name="Landete J.M."/>
            <person name="Monedero V."/>
        </authorList>
    </citation>
    <scope>NUCLEOTIDE SEQUENCE [LARGE SCALE GENOMIC DNA]</scope>
    <source>
        <strain evidence="2 3">Es01</strain>
    </source>
</reference>
<feature type="domain" description="Nudix hydrolase" evidence="1">
    <location>
        <begin position="47"/>
        <end position="173"/>
    </location>
</feature>
<keyword evidence="3" id="KW-1185">Reference proteome</keyword>
<dbReference type="Proteomes" id="UP001370590">
    <property type="component" value="Unassembled WGS sequence"/>
</dbReference>
<accession>A0ABU8SKP3</accession>
<evidence type="ECO:0000259" key="1">
    <source>
        <dbReference type="PROSITE" id="PS51462"/>
    </source>
</evidence>
<comment type="caution">
    <text evidence="2">The sequence shown here is derived from an EMBL/GenBank/DDBJ whole genome shotgun (WGS) entry which is preliminary data.</text>
</comment>
<gene>
    <name evidence="2" type="ORF">R4146_04795</name>
</gene>
<dbReference type="SUPFAM" id="SSF55811">
    <property type="entry name" value="Nudix"/>
    <property type="match status" value="1"/>
</dbReference>
<name>A0ABU8SKP3_9LACO</name>
<dbReference type="Gene3D" id="3.90.79.10">
    <property type="entry name" value="Nucleoside Triphosphate Pyrophosphohydrolase"/>
    <property type="match status" value="1"/>
</dbReference>
<protein>
    <submittedName>
        <fullName evidence="2">NUDIX domain-containing protein</fullName>
    </submittedName>
</protein>
<dbReference type="InterPro" id="IPR015797">
    <property type="entry name" value="NUDIX_hydrolase-like_dom_sf"/>
</dbReference>
<organism evidence="2 3">
    <name type="scientific">Nicoliella lavandulae</name>
    <dbReference type="NCBI Taxonomy" id="3082954"/>
    <lineage>
        <taxon>Bacteria</taxon>
        <taxon>Bacillati</taxon>
        <taxon>Bacillota</taxon>
        <taxon>Bacilli</taxon>
        <taxon>Lactobacillales</taxon>
        <taxon>Lactobacillaceae</taxon>
        <taxon>Nicoliella</taxon>
    </lineage>
</organism>
<dbReference type="InterPro" id="IPR000086">
    <property type="entry name" value="NUDIX_hydrolase_dom"/>
</dbReference>